<proteinExistence type="predicted"/>
<gene>
    <name evidence="2" type="ORF">BN1044_02747</name>
</gene>
<name>A0A1C6Z290_HAFAL</name>
<feature type="domain" description="HTH Mu-type" evidence="1">
    <location>
        <begin position="2"/>
        <end position="69"/>
    </location>
</feature>
<dbReference type="InterPro" id="IPR009061">
    <property type="entry name" value="DNA-bd_dom_put_sf"/>
</dbReference>
<dbReference type="InterPro" id="IPR036388">
    <property type="entry name" value="WH-like_DNA-bd_sf"/>
</dbReference>
<dbReference type="EMBL" id="FMIQ01000055">
    <property type="protein sequence ID" value="SCM53256.1"/>
    <property type="molecule type" value="Genomic_DNA"/>
</dbReference>
<organism evidence="2 3">
    <name type="scientific">Hafnia alvei</name>
    <dbReference type="NCBI Taxonomy" id="569"/>
    <lineage>
        <taxon>Bacteria</taxon>
        <taxon>Pseudomonadati</taxon>
        <taxon>Pseudomonadota</taxon>
        <taxon>Gammaproteobacteria</taxon>
        <taxon>Enterobacterales</taxon>
        <taxon>Hafniaceae</taxon>
        <taxon>Hafnia</taxon>
    </lineage>
</organism>
<dbReference type="InterPro" id="IPR003314">
    <property type="entry name" value="Mu-type_HTH"/>
</dbReference>
<sequence>MNKEWYAAKELVGVAGFPTTPQAINQRAKSEGWRKQKRSGVQGKALEYHISSFPDEVVSALLANEESSFYMADLPKAEKAWSAIYYQLTEDEREQLTRFIMRRGINALLGCLESQHSQPCLHAQNDTTSSAS</sequence>
<protein>
    <submittedName>
        <fullName evidence="2">Mu DNA-binding domain-containing protein</fullName>
    </submittedName>
</protein>
<evidence type="ECO:0000313" key="3">
    <source>
        <dbReference type="Proteomes" id="UP000094844"/>
    </source>
</evidence>
<dbReference type="AlphaFoldDB" id="A0A1C6Z290"/>
<dbReference type="RefSeq" id="WP_072309188.1">
    <property type="nucleotide sequence ID" value="NZ_FMIQ01000055.1"/>
</dbReference>
<dbReference type="STRING" id="569.A6V27_00675"/>
<dbReference type="GO" id="GO:0003677">
    <property type="term" value="F:DNA binding"/>
    <property type="evidence" value="ECO:0007669"/>
    <property type="project" value="UniProtKB-KW"/>
</dbReference>
<accession>A0A1C6Z290</accession>
<evidence type="ECO:0000313" key="2">
    <source>
        <dbReference type="EMBL" id="SCM53256.1"/>
    </source>
</evidence>
<dbReference type="Proteomes" id="UP000094844">
    <property type="component" value="Unassembled WGS sequence"/>
</dbReference>
<dbReference type="PROSITE" id="PS51702">
    <property type="entry name" value="HTH_MU"/>
    <property type="match status" value="1"/>
</dbReference>
<reference evidence="2 3" key="1">
    <citation type="submission" date="2016-09" db="EMBL/GenBank/DDBJ databases">
        <authorList>
            <person name="Capua I."/>
            <person name="De Benedictis P."/>
            <person name="Joannis T."/>
            <person name="Lombin L.H."/>
            <person name="Cattoli G."/>
        </authorList>
    </citation>
    <scope>NUCLEOTIDE SEQUENCE [LARGE SCALE GENOMIC DNA]</scope>
    <source>
        <strain evidence="2 3">GB001</strain>
    </source>
</reference>
<dbReference type="Pfam" id="PF02316">
    <property type="entry name" value="HTH_Tnp_Mu_1"/>
    <property type="match status" value="1"/>
</dbReference>
<evidence type="ECO:0000259" key="1">
    <source>
        <dbReference type="PROSITE" id="PS51702"/>
    </source>
</evidence>
<dbReference type="Gene3D" id="1.10.10.10">
    <property type="entry name" value="Winged helix-like DNA-binding domain superfamily/Winged helix DNA-binding domain"/>
    <property type="match status" value="1"/>
</dbReference>
<keyword evidence="2" id="KW-0238">DNA-binding</keyword>
<dbReference type="SUPFAM" id="SSF46955">
    <property type="entry name" value="Putative DNA-binding domain"/>
    <property type="match status" value="1"/>
</dbReference>